<proteinExistence type="predicted"/>
<protein>
    <recommendedName>
        <fullName evidence="5">Ankyrin repeat protein</fullName>
    </recommendedName>
</protein>
<keyword evidence="2" id="KW-0732">Signal</keyword>
<feature type="repeat" description="ANK" evidence="1">
    <location>
        <begin position="263"/>
        <end position="295"/>
    </location>
</feature>
<dbReference type="Gene3D" id="1.25.40.20">
    <property type="entry name" value="Ankyrin repeat-containing domain"/>
    <property type="match status" value="1"/>
</dbReference>
<dbReference type="InterPro" id="IPR036770">
    <property type="entry name" value="Ankyrin_rpt-contain_sf"/>
</dbReference>
<feature type="signal peptide" evidence="2">
    <location>
        <begin position="1"/>
        <end position="19"/>
    </location>
</feature>
<organism evidence="3 4">
    <name type="scientific">Geranomyces variabilis</name>
    <dbReference type="NCBI Taxonomy" id="109894"/>
    <lineage>
        <taxon>Eukaryota</taxon>
        <taxon>Fungi</taxon>
        <taxon>Fungi incertae sedis</taxon>
        <taxon>Chytridiomycota</taxon>
        <taxon>Chytridiomycota incertae sedis</taxon>
        <taxon>Chytridiomycetes</taxon>
        <taxon>Spizellomycetales</taxon>
        <taxon>Powellomycetaceae</taxon>
        <taxon>Geranomyces</taxon>
    </lineage>
</organism>
<dbReference type="InterPro" id="IPR002110">
    <property type="entry name" value="Ankyrin_rpt"/>
</dbReference>
<evidence type="ECO:0000256" key="1">
    <source>
        <dbReference type="PROSITE-ProRule" id="PRU00023"/>
    </source>
</evidence>
<dbReference type="Proteomes" id="UP001212152">
    <property type="component" value="Unassembled WGS sequence"/>
</dbReference>
<comment type="caution">
    <text evidence="3">The sequence shown here is derived from an EMBL/GenBank/DDBJ whole genome shotgun (WGS) entry which is preliminary data.</text>
</comment>
<keyword evidence="4" id="KW-1185">Reference proteome</keyword>
<gene>
    <name evidence="3" type="ORF">HDU87_000461</name>
</gene>
<accession>A0AAD5TCG1</accession>
<evidence type="ECO:0000256" key="2">
    <source>
        <dbReference type="SAM" id="SignalP"/>
    </source>
</evidence>
<evidence type="ECO:0000313" key="4">
    <source>
        <dbReference type="Proteomes" id="UP001212152"/>
    </source>
</evidence>
<name>A0AAD5TCG1_9FUNG</name>
<dbReference type="PROSITE" id="PS50088">
    <property type="entry name" value="ANK_REPEAT"/>
    <property type="match status" value="1"/>
</dbReference>
<dbReference type="PROSITE" id="PS50297">
    <property type="entry name" value="ANK_REP_REGION"/>
    <property type="match status" value="1"/>
</dbReference>
<reference evidence="3" key="1">
    <citation type="submission" date="2020-05" db="EMBL/GenBank/DDBJ databases">
        <title>Phylogenomic resolution of chytrid fungi.</title>
        <authorList>
            <person name="Stajich J.E."/>
            <person name="Amses K."/>
            <person name="Simmons R."/>
            <person name="Seto K."/>
            <person name="Myers J."/>
            <person name="Bonds A."/>
            <person name="Quandt C.A."/>
            <person name="Barry K."/>
            <person name="Liu P."/>
            <person name="Grigoriev I."/>
            <person name="Longcore J.E."/>
            <person name="James T.Y."/>
        </authorList>
    </citation>
    <scope>NUCLEOTIDE SEQUENCE</scope>
    <source>
        <strain evidence="3">JEL0379</strain>
    </source>
</reference>
<dbReference type="AlphaFoldDB" id="A0AAD5TCG1"/>
<evidence type="ECO:0008006" key="5">
    <source>
        <dbReference type="Google" id="ProtNLM"/>
    </source>
</evidence>
<feature type="chain" id="PRO_5042191222" description="Ankyrin repeat protein" evidence="2">
    <location>
        <begin position="20"/>
        <end position="411"/>
    </location>
</feature>
<evidence type="ECO:0000313" key="3">
    <source>
        <dbReference type="EMBL" id="KAJ3170049.1"/>
    </source>
</evidence>
<dbReference type="EMBL" id="JADGJQ010000100">
    <property type="protein sequence ID" value="KAJ3170049.1"/>
    <property type="molecule type" value="Genomic_DNA"/>
</dbReference>
<dbReference type="SMART" id="SM00248">
    <property type="entry name" value="ANK"/>
    <property type="match status" value="3"/>
</dbReference>
<sequence>MHFSGCLAFCPLDLRIAVAKLLLREAAAGIRPYKPFGQNPNYLDLAGWLHIPSGSRCAIAVLPFALENVPGFKARLQGSYAPHRFASYVTDIPDVQALIAAGVYDLRTGLANAVYTQNEDLVRFLSKLQREIPPGYWRSNLRSAYQKQRRINVIPAPEPAETARNNYFIDLLVDSGVILPEAALDTAIYDIAYLTHILNRWNGRRPVGEQMLSRSFAFACQAGQIEAVKLLIERGASVHVGFHLTDEDQAEDAQHELEGILDEPFTPLQRALRLGQFEVVSLLLEKGATFTGHKDLSRAAAADDTRCLQLVLDSGCAVPDYFILGCAGKRIENTRMIMRAGERMGTLTAQQVAEHCLDIASQSQNMEWCEMVPKEFYASAEPWLPAYCLPEVKAYLKRTGGRDRIYKSPPA</sequence>
<keyword evidence="1" id="KW-0040">ANK repeat</keyword>
<dbReference type="SUPFAM" id="SSF48403">
    <property type="entry name" value="Ankyrin repeat"/>
    <property type="match status" value="1"/>
</dbReference>